<feature type="region of interest" description="Disordered" evidence="1">
    <location>
        <begin position="342"/>
        <end position="363"/>
    </location>
</feature>
<proteinExistence type="predicted"/>
<evidence type="ECO:0000313" key="3">
    <source>
        <dbReference type="Proteomes" id="UP001305647"/>
    </source>
</evidence>
<evidence type="ECO:0000256" key="1">
    <source>
        <dbReference type="SAM" id="MobiDB-lite"/>
    </source>
</evidence>
<protein>
    <submittedName>
        <fullName evidence="2">Uncharacterized protein</fullName>
    </submittedName>
</protein>
<sequence>MMFFRCSHTPSLMKEDSDVTQEVRRRVTYPMDDTGMDRIPTHWSINTTTYRVTVESFTSRDITKKCDILNAFRGIEAKMESIFRSSFLYGLPQSELDYCLMWEPVGEIKRRVCPDTDCKNLGCPSPNSLEPIFPSWSWAGWEGAVTYLYSDRERLSRVRWVVGHRAGAAGHPSTEQMMFTSAEYRGPSSQDGGRSISVSEWRKEWHEDKSNSGVPFFHHASNPDAWFLHPTALGPRPGPICGPGTSQHYLRLEAQTVGVNMSKDWNSQSTAILHALMLANTPEDKLTSITRSMPPIWVLDLQDDDGKFTGICRVPVHLANEMKHEKKYAAVRIARIAHSLTPEEIRERKDGSKDGPPLSSEAATFADHDGFQKDSYRDEDVSAKPAWYPEEVGTEHAAHYLPFDRQRYDAYKPFCMYEFLLVERVGGVASRIGTGMMHVDAWAREEPETEIVVL</sequence>
<organism evidence="2 3">
    <name type="scientific">Parathielavia hyrcaniae</name>
    <dbReference type="NCBI Taxonomy" id="113614"/>
    <lineage>
        <taxon>Eukaryota</taxon>
        <taxon>Fungi</taxon>
        <taxon>Dikarya</taxon>
        <taxon>Ascomycota</taxon>
        <taxon>Pezizomycotina</taxon>
        <taxon>Sordariomycetes</taxon>
        <taxon>Sordariomycetidae</taxon>
        <taxon>Sordariales</taxon>
        <taxon>Chaetomiaceae</taxon>
        <taxon>Parathielavia</taxon>
    </lineage>
</organism>
<reference evidence="2" key="1">
    <citation type="journal article" date="2023" name="Mol. Phylogenet. Evol.">
        <title>Genome-scale phylogeny and comparative genomics of the fungal order Sordariales.</title>
        <authorList>
            <person name="Hensen N."/>
            <person name="Bonometti L."/>
            <person name="Westerberg I."/>
            <person name="Brannstrom I.O."/>
            <person name="Guillou S."/>
            <person name="Cros-Aarteil S."/>
            <person name="Calhoun S."/>
            <person name="Haridas S."/>
            <person name="Kuo A."/>
            <person name="Mondo S."/>
            <person name="Pangilinan J."/>
            <person name="Riley R."/>
            <person name="LaButti K."/>
            <person name="Andreopoulos B."/>
            <person name="Lipzen A."/>
            <person name="Chen C."/>
            <person name="Yan M."/>
            <person name="Daum C."/>
            <person name="Ng V."/>
            <person name="Clum A."/>
            <person name="Steindorff A."/>
            <person name="Ohm R.A."/>
            <person name="Martin F."/>
            <person name="Silar P."/>
            <person name="Natvig D.O."/>
            <person name="Lalanne C."/>
            <person name="Gautier V."/>
            <person name="Ament-Velasquez S.L."/>
            <person name="Kruys A."/>
            <person name="Hutchinson M.I."/>
            <person name="Powell A.J."/>
            <person name="Barry K."/>
            <person name="Miller A.N."/>
            <person name="Grigoriev I.V."/>
            <person name="Debuchy R."/>
            <person name="Gladieux P."/>
            <person name="Hiltunen Thoren M."/>
            <person name="Johannesson H."/>
        </authorList>
    </citation>
    <scope>NUCLEOTIDE SEQUENCE</scope>
    <source>
        <strain evidence="2">CBS 757.83</strain>
    </source>
</reference>
<accession>A0AAN6Q0Y1</accession>
<keyword evidence="3" id="KW-1185">Reference proteome</keyword>
<feature type="non-terminal residue" evidence="2">
    <location>
        <position position="454"/>
    </location>
</feature>
<gene>
    <name evidence="2" type="ORF">N658DRAFT_453987</name>
</gene>
<comment type="caution">
    <text evidence="2">The sequence shown here is derived from an EMBL/GenBank/DDBJ whole genome shotgun (WGS) entry which is preliminary data.</text>
</comment>
<dbReference type="PANTHER" id="PTHR33112:SF12">
    <property type="entry name" value="HETEROKARYON INCOMPATIBILITY DOMAIN-CONTAINING PROTEIN"/>
    <property type="match status" value="1"/>
</dbReference>
<dbReference type="PANTHER" id="PTHR33112">
    <property type="entry name" value="DOMAIN PROTEIN, PUTATIVE-RELATED"/>
    <property type="match status" value="1"/>
</dbReference>
<reference evidence="2" key="2">
    <citation type="submission" date="2023-05" db="EMBL/GenBank/DDBJ databases">
        <authorList>
            <consortium name="Lawrence Berkeley National Laboratory"/>
            <person name="Steindorff A."/>
            <person name="Hensen N."/>
            <person name="Bonometti L."/>
            <person name="Westerberg I."/>
            <person name="Brannstrom I.O."/>
            <person name="Guillou S."/>
            <person name="Cros-Aarteil S."/>
            <person name="Calhoun S."/>
            <person name="Haridas S."/>
            <person name="Kuo A."/>
            <person name="Mondo S."/>
            <person name="Pangilinan J."/>
            <person name="Riley R."/>
            <person name="Labutti K."/>
            <person name="Andreopoulos B."/>
            <person name="Lipzen A."/>
            <person name="Chen C."/>
            <person name="Yanf M."/>
            <person name="Daum C."/>
            <person name="Ng V."/>
            <person name="Clum A."/>
            <person name="Ohm R."/>
            <person name="Martin F."/>
            <person name="Silar P."/>
            <person name="Natvig D."/>
            <person name="Lalanne C."/>
            <person name="Gautier V."/>
            <person name="Ament-Velasquez S.L."/>
            <person name="Kruys A."/>
            <person name="Hutchinson M.I."/>
            <person name="Powell A.J."/>
            <person name="Barry K."/>
            <person name="Miller A.N."/>
            <person name="Grigoriev I.V."/>
            <person name="Debuchy R."/>
            <person name="Gladieux P."/>
            <person name="Thoren M.H."/>
            <person name="Johannesson H."/>
        </authorList>
    </citation>
    <scope>NUCLEOTIDE SEQUENCE</scope>
    <source>
        <strain evidence="2">CBS 757.83</strain>
    </source>
</reference>
<dbReference type="AlphaFoldDB" id="A0AAN6Q0Y1"/>
<feature type="compositionally biased region" description="Basic and acidic residues" evidence="1">
    <location>
        <begin position="342"/>
        <end position="353"/>
    </location>
</feature>
<dbReference type="EMBL" id="MU863653">
    <property type="protein sequence ID" value="KAK4098986.1"/>
    <property type="molecule type" value="Genomic_DNA"/>
</dbReference>
<evidence type="ECO:0000313" key="2">
    <source>
        <dbReference type="EMBL" id="KAK4098986.1"/>
    </source>
</evidence>
<dbReference type="Proteomes" id="UP001305647">
    <property type="component" value="Unassembled WGS sequence"/>
</dbReference>
<name>A0AAN6Q0Y1_9PEZI</name>